<evidence type="ECO:0000259" key="9">
    <source>
        <dbReference type="PROSITE" id="PS01124"/>
    </source>
</evidence>
<feature type="modified residue" description="4-aspartylphosphate" evidence="8">
    <location>
        <position position="55"/>
    </location>
</feature>
<keyword evidence="3 8" id="KW-0597">Phosphoprotein</keyword>
<dbReference type="PROSITE" id="PS01124">
    <property type="entry name" value="HTH_ARAC_FAMILY_2"/>
    <property type="match status" value="1"/>
</dbReference>
<dbReference type="Pfam" id="PF00072">
    <property type="entry name" value="Response_reg"/>
    <property type="match status" value="1"/>
</dbReference>
<evidence type="ECO:0000259" key="10">
    <source>
        <dbReference type="PROSITE" id="PS50110"/>
    </source>
</evidence>
<evidence type="ECO:0000256" key="7">
    <source>
        <dbReference type="ARBA" id="ARBA00023163"/>
    </source>
</evidence>
<keyword evidence="6" id="KW-0238">DNA-binding</keyword>
<feature type="domain" description="HTH araC/xylS-type" evidence="9">
    <location>
        <begin position="427"/>
        <end position="525"/>
    </location>
</feature>
<comment type="caution">
    <text evidence="11">The sequence shown here is derived from an EMBL/GenBank/DDBJ whole genome shotgun (WGS) entry which is preliminary data.</text>
</comment>
<dbReference type="InterPro" id="IPR051552">
    <property type="entry name" value="HptR"/>
</dbReference>
<dbReference type="PANTHER" id="PTHR42713">
    <property type="entry name" value="HISTIDINE KINASE-RELATED"/>
    <property type="match status" value="1"/>
</dbReference>
<dbReference type="CDD" id="cd17536">
    <property type="entry name" value="REC_YesN-like"/>
    <property type="match status" value="1"/>
</dbReference>
<evidence type="ECO:0000313" key="12">
    <source>
        <dbReference type="Proteomes" id="UP000190626"/>
    </source>
</evidence>
<comment type="subcellular location">
    <subcellularLocation>
        <location evidence="1">Cytoplasm</location>
    </subcellularLocation>
</comment>
<evidence type="ECO:0000256" key="5">
    <source>
        <dbReference type="ARBA" id="ARBA00023015"/>
    </source>
</evidence>
<evidence type="ECO:0000256" key="3">
    <source>
        <dbReference type="ARBA" id="ARBA00022553"/>
    </source>
</evidence>
<evidence type="ECO:0000313" key="11">
    <source>
        <dbReference type="EMBL" id="OPH59916.1"/>
    </source>
</evidence>
<dbReference type="InterPro" id="IPR001789">
    <property type="entry name" value="Sig_transdc_resp-reg_receiver"/>
</dbReference>
<evidence type="ECO:0000256" key="8">
    <source>
        <dbReference type="PROSITE-ProRule" id="PRU00169"/>
    </source>
</evidence>
<dbReference type="GO" id="GO:0005737">
    <property type="term" value="C:cytoplasm"/>
    <property type="evidence" value="ECO:0007669"/>
    <property type="project" value="UniProtKB-SubCell"/>
</dbReference>
<evidence type="ECO:0000256" key="1">
    <source>
        <dbReference type="ARBA" id="ARBA00004496"/>
    </source>
</evidence>
<proteinExistence type="predicted"/>
<feature type="domain" description="Response regulatory" evidence="10">
    <location>
        <begin position="3"/>
        <end position="120"/>
    </location>
</feature>
<dbReference type="GO" id="GO:0000160">
    <property type="term" value="P:phosphorelay signal transduction system"/>
    <property type="evidence" value="ECO:0007669"/>
    <property type="project" value="UniProtKB-KW"/>
</dbReference>
<evidence type="ECO:0000256" key="2">
    <source>
        <dbReference type="ARBA" id="ARBA00022490"/>
    </source>
</evidence>
<dbReference type="Gene3D" id="3.40.50.2300">
    <property type="match status" value="1"/>
</dbReference>
<dbReference type="AlphaFoldDB" id="A0A1V4HPK1"/>
<protein>
    <recommendedName>
        <fullName evidence="13">DNA-binding response regulator</fullName>
    </recommendedName>
</protein>
<name>A0A1V4HPK1_9BACL</name>
<keyword evidence="7" id="KW-0804">Transcription</keyword>
<dbReference type="OrthoDB" id="9794370at2"/>
<keyword evidence="2" id="KW-0963">Cytoplasm</keyword>
<dbReference type="SMART" id="SM00342">
    <property type="entry name" value="HTH_ARAC"/>
    <property type="match status" value="1"/>
</dbReference>
<dbReference type="EMBL" id="MBTG01000005">
    <property type="protein sequence ID" value="OPH59916.1"/>
    <property type="molecule type" value="Genomic_DNA"/>
</dbReference>
<dbReference type="STRING" id="1469647.BC351_18490"/>
<reference evidence="12" key="1">
    <citation type="submission" date="2016-07" db="EMBL/GenBank/DDBJ databases">
        <authorList>
            <person name="Florea S."/>
            <person name="Webb J.S."/>
            <person name="Jaromczyk J."/>
            <person name="Schardl C.L."/>
        </authorList>
    </citation>
    <scope>NUCLEOTIDE SEQUENCE [LARGE SCALE GENOMIC DNA]</scope>
    <source>
        <strain evidence="12">CY1</strain>
    </source>
</reference>
<dbReference type="Proteomes" id="UP000190626">
    <property type="component" value="Unassembled WGS sequence"/>
</dbReference>
<dbReference type="SUPFAM" id="SSF52172">
    <property type="entry name" value="CheY-like"/>
    <property type="match status" value="1"/>
</dbReference>
<dbReference type="Pfam" id="PF12833">
    <property type="entry name" value="HTH_18"/>
    <property type="match status" value="1"/>
</dbReference>
<dbReference type="InterPro" id="IPR020449">
    <property type="entry name" value="Tscrpt_reg_AraC-type_HTH"/>
</dbReference>
<dbReference type="PROSITE" id="PS50110">
    <property type="entry name" value="RESPONSE_REGULATORY"/>
    <property type="match status" value="1"/>
</dbReference>
<gene>
    <name evidence="11" type="ORF">BC351_18490</name>
</gene>
<dbReference type="RefSeq" id="WP_079409950.1">
    <property type="nucleotide sequence ID" value="NZ_MBTG01000005.1"/>
</dbReference>
<dbReference type="SMART" id="SM00448">
    <property type="entry name" value="REC"/>
    <property type="match status" value="1"/>
</dbReference>
<keyword evidence="5" id="KW-0805">Transcription regulation</keyword>
<sequence>MTRVLIVDDEILVRLSLKTLISWKENGFEIAGEAENGLEALTILENCPCDIVLTDIRMPELDGIELMNIIRERWPDTRIIVLSSYNDFEYVQRALQIGANDYILKLSWVPSELLQKCLHIRKELEIEHANRVIHSQATYRMEQLELDLKEKLLRNLLVKQGTNMETDRLICEIRSISIEQTYWVACASIDNYQQIVDENRFKSEHLLSFTIINILKEIVKKYGEGDLIEIRNDRFAILMERFSEEMLVEMHSAALAFAKVSLSFGIVKDAVNLNELHTAFIRAEHALQSRFYHRDAHYFYDTDWTVSEAAAKIESLQEDYWNTLIDQKPEQMAEAIHSWYEKQKQFQVPPALIREKWLHLLLLFEKKLEQLGKDLYVLPSYNERYPYDIIRNAETLQEISEWFGGWAIQTLEFIRLDLKPRYRQEIIEVMNIIQQEYATALKVSEIARRVGFAETYLSVLFKKETGEKIVDYLMKVRMKKARELLLNPSYKIYEISEMIGYSDATHFSKYFKKIEGVFPLEFRKSTLKY</sequence>
<accession>A0A1V4HPK1</accession>
<dbReference type="GO" id="GO:0043565">
    <property type="term" value="F:sequence-specific DNA binding"/>
    <property type="evidence" value="ECO:0007669"/>
    <property type="project" value="InterPro"/>
</dbReference>
<dbReference type="PANTHER" id="PTHR42713:SF3">
    <property type="entry name" value="TRANSCRIPTIONAL REGULATORY PROTEIN HPTR"/>
    <property type="match status" value="1"/>
</dbReference>
<dbReference type="SUPFAM" id="SSF46689">
    <property type="entry name" value="Homeodomain-like"/>
    <property type="match status" value="2"/>
</dbReference>
<dbReference type="PRINTS" id="PR00032">
    <property type="entry name" value="HTHARAC"/>
</dbReference>
<keyword evidence="12" id="KW-1185">Reference proteome</keyword>
<evidence type="ECO:0008006" key="13">
    <source>
        <dbReference type="Google" id="ProtNLM"/>
    </source>
</evidence>
<dbReference type="GO" id="GO:0003700">
    <property type="term" value="F:DNA-binding transcription factor activity"/>
    <property type="evidence" value="ECO:0007669"/>
    <property type="project" value="InterPro"/>
</dbReference>
<dbReference type="InterPro" id="IPR011006">
    <property type="entry name" value="CheY-like_superfamily"/>
</dbReference>
<organism evidence="11 12">
    <name type="scientific">Paenibacillus ferrarius</name>
    <dbReference type="NCBI Taxonomy" id="1469647"/>
    <lineage>
        <taxon>Bacteria</taxon>
        <taxon>Bacillati</taxon>
        <taxon>Bacillota</taxon>
        <taxon>Bacilli</taxon>
        <taxon>Bacillales</taxon>
        <taxon>Paenibacillaceae</taxon>
        <taxon>Paenibacillus</taxon>
    </lineage>
</organism>
<dbReference type="InterPro" id="IPR018060">
    <property type="entry name" value="HTH_AraC"/>
</dbReference>
<dbReference type="InterPro" id="IPR009057">
    <property type="entry name" value="Homeodomain-like_sf"/>
</dbReference>
<evidence type="ECO:0000256" key="6">
    <source>
        <dbReference type="ARBA" id="ARBA00023125"/>
    </source>
</evidence>
<keyword evidence="4" id="KW-0902">Two-component regulatory system</keyword>
<evidence type="ECO:0000256" key="4">
    <source>
        <dbReference type="ARBA" id="ARBA00023012"/>
    </source>
</evidence>
<dbReference type="Gene3D" id="1.10.10.60">
    <property type="entry name" value="Homeodomain-like"/>
    <property type="match status" value="2"/>
</dbReference>